<dbReference type="AlphaFoldDB" id="A0A956LZY6"/>
<dbReference type="InterPro" id="IPR036116">
    <property type="entry name" value="FN3_sf"/>
</dbReference>
<feature type="signal peptide" evidence="1">
    <location>
        <begin position="1"/>
        <end position="24"/>
    </location>
</feature>
<evidence type="ECO:0000256" key="1">
    <source>
        <dbReference type="SAM" id="SignalP"/>
    </source>
</evidence>
<evidence type="ECO:0000259" key="2">
    <source>
        <dbReference type="PROSITE" id="PS50853"/>
    </source>
</evidence>
<dbReference type="InterPro" id="IPR013783">
    <property type="entry name" value="Ig-like_fold"/>
</dbReference>
<dbReference type="PROSITE" id="PS51257">
    <property type="entry name" value="PROKAR_LIPOPROTEIN"/>
    <property type="match status" value="1"/>
</dbReference>
<dbReference type="EMBL" id="JAGQHR010000431">
    <property type="protein sequence ID" value="MCA9728619.1"/>
    <property type="molecule type" value="Genomic_DNA"/>
</dbReference>
<name>A0A956LZY6_UNCEI</name>
<dbReference type="Gene3D" id="2.60.40.10">
    <property type="entry name" value="Immunoglobulins"/>
    <property type="match status" value="1"/>
</dbReference>
<comment type="caution">
    <text evidence="3">The sequence shown here is derived from an EMBL/GenBank/DDBJ whole genome shotgun (WGS) entry which is preliminary data.</text>
</comment>
<dbReference type="SUPFAM" id="SSF49265">
    <property type="entry name" value="Fibronectin type III"/>
    <property type="match status" value="1"/>
</dbReference>
<sequence length="297" mass="31823">MRKNGTYHLKRLLPALALGTMILAAGCSNDSSTQPPSEFAPPSNLTFQNLELEGQIVLDWNGSSDEGRNDFAGYNVYRSSSSLAGATNEQLMAALITTNPVNARTYTDGTPVVGTKYFYSVRSVKDNGDLSEPANEIDTALPMGGSIITSLAEFSAPGASGMDLSEGQTYSVVIENLEHIDFFLGTTDDGNGPTFPLAMKSPSLLGGPNAAQWATRVAGFKLVDDPNISSTSASGFIDSITMVPAETVDKAIVVRLPLSNGETHYGKLEIQEFTGTAPNRAVRFTWTYQPVPDYLRF</sequence>
<dbReference type="PROSITE" id="PS50853">
    <property type="entry name" value="FN3"/>
    <property type="match status" value="1"/>
</dbReference>
<reference evidence="3" key="2">
    <citation type="journal article" date="2021" name="Microbiome">
        <title>Successional dynamics and alternative stable states in a saline activated sludge microbial community over 9 years.</title>
        <authorList>
            <person name="Wang Y."/>
            <person name="Ye J."/>
            <person name="Ju F."/>
            <person name="Liu L."/>
            <person name="Boyd J.A."/>
            <person name="Deng Y."/>
            <person name="Parks D.H."/>
            <person name="Jiang X."/>
            <person name="Yin X."/>
            <person name="Woodcroft B.J."/>
            <person name="Tyson G.W."/>
            <person name="Hugenholtz P."/>
            <person name="Polz M.F."/>
            <person name="Zhang T."/>
        </authorList>
    </citation>
    <scope>NUCLEOTIDE SEQUENCE</scope>
    <source>
        <strain evidence="3">HKST-UBA01</strain>
    </source>
</reference>
<evidence type="ECO:0000313" key="4">
    <source>
        <dbReference type="Proteomes" id="UP000697710"/>
    </source>
</evidence>
<keyword evidence="1" id="KW-0732">Signal</keyword>
<reference evidence="3" key="1">
    <citation type="submission" date="2020-04" db="EMBL/GenBank/DDBJ databases">
        <authorList>
            <person name="Zhang T."/>
        </authorList>
    </citation>
    <scope>NUCLEOTIDE SEQUENCE</scope>
    <source>
        <strain evidence="3">HKST-UBA01</strain>
    </source>
</reference>
<feature type="chain" id="PRO_5036732932" description="Fibronectin type-III domain-containing protein" evidence="1">
    <location>
        <begin position="25"/>
        <end position="297"/>
    </location>
</feature>
<accession>A0A956LZY6</accession>
<dbReference type="InterPro" id="IPR003961">
    <property type="entry name" value="FN3_dom"/>
</dbReference>
<feature type="domain" description="Fibronectin type-III" evidence="2">
    <location>
        <begin position="41"/>
        <end position="144"/>
    </location>
</feature>
<dbReference type="CDD" id="cd00063">
    <property type="entry name" value="FN3"/>
    <property type="match status" value="1"/>
</dbReference>
<dbReference type="Proteomes" id="UP000697710">
    <property type="component" value="Unassembled WGS sequence"/>
</dbReference>
<gene>
    <name evidence="3" type="ORF">KC729_13100</name>
</gene>
<proteinExistence type="predicted"/>
<organism evidence="3 4">
    <name type="scientific">Eiseniibacteriota bacterium</name>
    <dbReference type="NCBI Taxonomy" id="2212470"/>
    <lineage>
        <taxon>Bacteria</taxon>
        <taxon>Candidatus Eiseniibacteriota</taxon>
    </lineage>
</organism>
<protein>
    <recommendedName>
        <fullName evidence="2">Fibronectin type-III domain-containing protein</fullName>
    </recommendedName>
</protein>
<evidence type="ECO:0000313" key="3">
    <source>
        <dbReference type="EMBL" id="MCA9728619.1"/>
    </source>
</evidence>